<proteinExistence type="predicted"/>
<dbReference type="AlphaFoldDB" id="B1ZV48"/>
<reference evidence="1 2" key="1">
    <citation type="journal article" date="2011" name="J. Bacteriol.">
        <title>Genome sequence of the verrucomicrobium Opitutus terrae PB90-1, an abundant inhabitant of rice paddy soil ecosystems.</title>
        <authorList>
            <person name="van Passel M.W."/>
            <person name="Kant R."/>
            <person name="Palva A."/>
            <person name="Copeland A."/>
            <person name="Lucas S."/>
            <person name="Lapidus A."/>
            <person name="Glavina del Rio T."/>
            <person name="Pitluck S."/>
            <person name="Goltsman E."/>
            <person name="Clum A."/>
            <person name="Sun H."/>
            <person name="Schmutz J."/>
            <person name="Larimer F.W."/>
            <person name="Land M.L."/>
            <person name="Hauser L."/>
            <person name="Kyrpides N."/>
            <person name="Mikhailova N."/>
            <person name="Richardson P.P."/>
            <person name="Janssen P.H."/>
            <person name="de Vos W.M."/>
            <person name="Smidt H."/>
        </authorList>
    </citation>
    <scope>NUCLEOTIDE SEQUENCE [LARGE SCALE GENOMIC DNA]</scope>
    <source>
        <strain evidence="2">DSM 11246 / JCM 15787 / PB90-1</strain>
    </source>
</reference>
<keyword evidence="2" id="KW-1185">Reference proteome</keyword>
<dbReference type="STRING" id="452637.Oter_3438"/>
<evidence type="ECO:0000313" key="1">
    <source>
        <dbReference type="EMBL" id="ACB76715.1"/>
    </source>
</evidence>
<organism evidence="1 2">
    <name type="scientific">Opitutus terrae (strain DSM 11246 / JCM 15787 / PB90-1)</name>
    <dbReference type="NCBI Taxonomy" id="452637"/>
    <lineage>
        <taxon>Bacteria</taxon>
        <taxon>Pseudomonadati</taxon>
        <taxon>Verrucomicrobiota</taxon>
        <taxon>Opitutia</taxon>
        <taxon>Opitutales</taxon>
        <taxon>Opitutaceae</taxon>
        <taxon>Opitutus</taxon>
    </lineage>
</organism>
<dbReference type="OrthoDB" id="9940833at2"/>
<name>B1ZV48_OPITP</name>
<gene>
    <name evidence="1" type="ordered locus">Oter_3438</name>
</gene>
<dbReference type="KEGG" id="ote:Oter_3438"/>
<sequence length="116" mass="12575">MAFQKTFILPNGITGHYLRIGAHRLDRRTREASFQFDLFASQAHADACPADPVRSLVAKLRLDGDKFDTWVSHTAMAQSGQTLYARAYAAAKVESVICDVPAAAGCATVFSDAIDV</sequence>
<accession>B1ZV48</accession>
<dbReference type="HOGENOM" id="CLU_2094371_0_0_0"/>
<dbReference type="RefSeq" id="WP_012376244.1">
    <property type="nucleotide sequence ID" value="NC_010571.1"/>
</dbReference>
<dbReference type="Proteomes" id="UP000007013">
    <property type="component" value="Chromosome"/>
</dbReference>
<evidence type="ECO:0000313" key="2">
    <source>
        <dbReference type="Proteomes" id="UP000007013"/>
    </source>
</evidence>
<protein>
    <submittedName>
        <fullName evidence="1">Uncharacterized protein</fullName>
    </submittedName>
</protein>
<dbReference type="EMBL" id="CP001032">
    <property type="protein sequence ID" value="ACB76715.1"/>
    <property type="molecule type" value="Genomic_DNA"/>
</dbReference>